<dbReference type="InterPro" id="IPR005031">
    <property type="entry name" value="COQ10_START"/>
</dbReference>
<accession>A0ABT1YCH4</accession>
<proteinExistence type="predicted"/>
<evidence type="ECO:0000259" key="1">
    <source>
        <dbReference type="Pfam" id="PF03364"/>
    </source>
</evidence>
<dbReference type="InterPro" id="IPR023393">
    <property type="entry name" value="START-like_dom_sf"/>
</dbReference>
<feature type="domain" description="Coenzyme Q-binding protein COQ10 START" evidence="1">
    <location>
        <begin position="49"/>
        <end position="118"/>
    </location>
</feature>
<evidence type="ECO:0000313" key="3">
    <source>
        <dbReference type="Proteomes" id="UP001300012"/>
    </source>
</evidence>
<sequence length="152" mass="17391">MPVIKMAVHIQAPVQVCFDLARSIDIHMKSASQTQEKAIAGRLSGLIELNETVTWEAVHFGIKQRLTAKITEFDSPHRFVDELVSGAFQRFWHEHQFISQDNGTLMIDTFDYTSPFGIIGKAADVIFLKRYMLSFLTKRNEFVKKCAEEQVL</sequence>
<keyword evidence="3" id="KW-1185">Reference proteome</keyword>
<gene>
    <name evidence="2" type="ORF">NV381_00505</name>
</gene>
<dbReference type="Proteomes" id="UP001300012">
    <property type="component" value="Unassembled WGS sequence"/>
</dbReference>
<organism evidence="2 3">
    <name type="scientific">Paenibacillus radicis</name>
    <name type="common">ex Xue et al. 2023</name>
    <dbReference type="NCBI Taxonomy" id="2972489"/>
    <lineage>
        <taxon>Bacteria</taxon>
        <taxon>Bacillati</taxon>
        <taxon>Bacillota</taxon>
        <taxon>Bacilli</taxon>
        <taxon>Bacillales</taxon>
        <taxon>Paenibacillaceae</taxon>
        <taxon>Paenibacillus</taxon>
    </lineage>
</organism>
<dbReference type="Gene3D" id="3.30.530.20">
    <property type="match status" value="1"/>
</dbReference>
<evidence type="ECO:0000313" key="2">
    <source>
        <dbReference type="EMBL" id="MCR8629670.1"/>
    </source>
</evidence>
<protein>
    <submittedName>
        <fullName evidence="2">SRPBCC family protein</fullName>
    </submittedName>
</protein>
<dbReference type="SUPFAM" id="SSF55961">
    <property type="entry name" value="Bet v1-like"/>
    <property type="match status" value="1"/>
</dbReference>
<dbReference type="EMBL" id="JANQBD010000001">
    <property type="protein sequence ID" value="MCR8629670.1"/>
    <property type="molecule type" value="Genomic_DNA"/>
</dbReference>
<reference evidence="2 3" key="1">
    <citation type="submission" date="2022-08" db="EMBL/GenBank/DDBJ databases">
        <title>Paenibacillus endoradicis sp. nov., Paenibacillus radicibacter sp. nov and Paenibacillus pararadicis sp. nov., three cold-adapted plant growth-promoting bacteria isolated from root of Larix gmelinii in Great Khingan.</title>
        <authorList>
            <person name="Xue H."/>
        </authorList>
    </citation>
    <scope>NUCLEOTIDE SEQUENCE [LARGE SCALE GENOMIC DNA]</scope>
    <source>
        <strain evidence="2 3">N5-1-1-5</strain>
    </source>
</reference>
<dbReference type="Pfam" id="PF03364">
    <property type="entry name" value="Polyketide_cyc"/>
    <property type="match status" value="1"/>
</dbReference>
<dbReference type="RefSeq" id="WP_258211294.1">
    <property type="nucleotide sequence ID" value="NZ_JANQBD010000001.1"/>
</dbReference>
<comment type="caution">
    <text evidence="2">The sequence shown here is derived from an EMBL/GenBank/DDBJ whole genome shotgun (WGS) entry which is preliminary data.</text>
</comment>
<name>A0ABT1YCH4_9BACL</name>
<dbReference type="CDD" id="cd07820">
    <property type="entry name" value="SRPBCC_3"/>
    <property type="match status" value="1"/>
</dbReference>